<comment type="caution">
    <text evidence="1">The sequence shown here is derived from an EMBL/GenBank/DDBJ whole genome shotgun (WGS) entry which is preliminary data.</text>
</comment>
<dbReference type="EMBL" id="JQSG02000006">
    <property type="protein sequence ID" value="OBS08681.1"/>
    <property type="molecule type" value="Genomic_DNA"/>
</dbReference>
<proteinExistence type="predicted"/>
<gene>
    <name evidence="1" type="ORF">Thpro_022931</name>
</gene>
<sequence>MRFNIAAHAVLAQWMARRSALGRCLRLSNGRDERDLQRQD</sequence>
<reference evidence="1 2" key="1">
    <citation type="journal article" date="2014" name="Genome Announc.">
        <title>Draft Genome Sequence of the Iron-Oxidizing, Acidophilic, and Halotolerant 'Thiobacillus prosperus' Type Strain DSM 5130.</title>
        <authorList>
            <person name="Ossandon F.J."/>
            <person name="Cardenas J.P."/>
            <person name="Corbett M."/>
            <person name="Quatrini R."/>
            <person name="Holmes D.S."/>
            <person name="Watkin E."/>
        </authorList>
    </citation>
    <scope>NUCLEOTIDE SEQUENCE [LARGE SCALE GENOMIC DNA]</scope>
    <source>
        <strain evidence="1 2">DSM 5130</strain>
    </source>
</reference>
<dbReference type="AlphaFoldDB" id="A0A1A6C288"/>
<keyword evidence="2" id="KW-1185">Reference proteome</keyword>
<evidence type="ECO:0000313" key="2">
    <source>
        <dbReference type="Proteomes" id="UP000029273"/>
    </source>
</evidence>
<evidence type="ECO:0000313" key="1">
    <source>
        <dbReference type="EMBL" id="OBS08681.1"/>
    </source>
</evidence>
<protein>
    <submittedName>
        <fullName evidence="1">Uncharacterized protein</fullName>
    </submittedName>
</protein>
<dbReference type="Proteomes" id="UP000029273">
    <property type="component" value="Unassembled WGS sequence"/>
</dbReference>
<accession>A0A1A6C288</accession>
<name>A0A1A6C288_9GAMM</name>
<organism evidence="1 2">
    <name type="scientific">Acidihalobacter prosperus</name>
    <dbReference type="NCBI Taxonomy" id="160660"/>
    <lineage>
        <taxon>Bacteria</taxon>
        <taxon>Pseudomonadati</taxon>
        <taxon>Pseudomonadota</taxon>
        <taxon>Gammaproteobacteria</taxon>
        <taxon>Chromatiales</taxon>
        <taxon>Ectothiorhodospiraceae</taxon>
        <taxon>Acidihalobacter</taxon>
    </lineage>
</organism>